<dbReference type="SUPFAM" id="SSF53756">
    <property type="entry name" value="UDP-Glycosyltransferase/glycogen phosphorylase"/>
    <property type="match status" value="1"/>
</dbReference>
<evidence type="ECO:0000259" key="2">
    <source>
        <dbReference type="Pfam" id="PF13579"/>
    </source>
</evidence>
<dbReference type="InterPro" id="IPR028098">
    <property type="entry name" value="Glyco_trans_4-like_N"/>
</dbReference>
<accession>Q11L30</accession>
<dbReference type="HOGENOM" id="CLU_009583_11_6_5"/>
<dbReference type="Pfam" id="PF13692">
    <property type="entry name" value="Glyco_trans_1_4"/>
    <property type="match status" value="1"/>
</dbReference>
<sequence length="410" mass="45758">MKIWYVRDLEPVPTDPGNPRLLRAGLLATTLSSLGHETTWYTSTFNHYSRRQRKAEILRPSENLSIRVLPAPGYSRNISVKRVFHNRSFAQAFLTVANAAQELPDILVADLPTTDAAAAAVQFARRRGIPTVITIRDLWPDFFADFVPSALSPFAKLATLPLEMQARFACRHATSLVGISEQYLEWGREKGGRTSVEHDRIFPLGYLKPRQLESDEIDKILGQMGISSDQHIVSFVGSWGATYDLSLVLEAARLLAHRKDVVFALAGNAAERPDLERSFRKLDNTVLLGWISQPEVSALLTRSSIGLLPYAKQAPQGLPNKVYEYLAFGTFQLAILGEEAEHLYRETAAGLNVPNASPLELANAIEAVLSDSRLIKAREERIAIFNTRFDARKIYRDIADHIVKVASKKL</sequence>
<reference evidence="3" key="1">
    <citation type="submission" date="2006-06" db="EMBL/GenBank/DDBJ databases">
        <title>Complete sequence of chromosome of Chelativorans sp. BNC1.</title>
        <authorList>
            <consortium name="US DOE Joint Genome Institute"/>
            <person name="Copeland A."/>
            <person name="Lucas S."/>
            <person name="Lapidus A."/>
            <person name="Barry K."/>
            <person name="Detter J.C."/>
            <person name="Glavina del Rio T."/>
            <person name="Hammon N."/>
            <person name="Israni S."/>
            <person name="Dalin E."/>
            <person name="Tice H."/>
            <person name="Pitluck S."/>
            <person name="Chertkov O."/>
            <person name="Brettin T."/>
            <person name="Bruce D."/>
            <person name="Han C."/>
            <person name="Tapia R."/>
            <person name="Gilna P."/>
            <person name="Schmutz J."/>
            <person name="Larimer F."/>
            <person name="Land M."/>
            <person name="Hauser L."/>
            <person name="Kyrpides N."/>
            <person name="Mikhailova N."/>
            <person name="Richardson P."/>
        </authorList>
    </citation>
    <scope>NUCLEOTIDE SEQUENCE</scope>
    <source>
        <strain evidence="3">BNC1</strain>
    </source>
</reference>
<gene>
    <name evidence="3" type="ordered locus">Meso_0492</name>
</gene>
<dbReference type="KEGG" id="mes:Meso_0492"/>
<dbReference type="OrthoDB" id="185319at2"/>
<name>Q11L30_CHESB</name>
<evidence type="ECO:0000256" key="1">
    <source>
        <dbReference type="ARBA" id="ARBA00022679"/>
    </source>
</evidence>
<dbReference type="CAZy" id="GT4">
    <property type="family name" value="Glycosyltransferase Family 4"/>
</dbReference>
<dbReference type="PANTHER" id="PTHR46401">
    <property type="entry name" value="GLYCOSYLTRANSFERASE WBBK-RELATED"/>
    <property type="match status" value="1"/>
</dbReference>
<dbReference type="EMBL" id="CP000390">
    <property type="protein sequence ID" value="ABG61895.1"/>
    <property type="molecule type" value="Genomic_DNA"/>
</dbReference>
<dbReference type="Gene3D" id="3.40.50.2000">
    <property type="entry name" value="Glycogen Phosphorylase B"/>
    <property type="match status" value="2"/>
</dbReference>
<evidence type="ECO:0000313" key="3">
    <source>
        <dbReference type="EMBL" id="ABG61895.1"/>
    </source>
</evidence>
<dbReference type="AlphaFoldDB" id="Q11L30"/>
<keyword evidence="1 3" id="KW-0808">Transferase</keyword>
<dbReference type="STRING" id="266779.Meso_0492"/>
<dbReference type="GO" id="GO:0016757">
    <property type="term" value="F:glycosyltransferase activity"/>
    <property type="evidence" value="ECO:0007669"/>
    <property type="project" value="UniProtKB-ARBA"/>
</dbReference>
<proteinExistence type="predicted"/>
<protein>
    <submittedName>
        <fullName evidence="3">Glycosyl transferase, group 1</fullName>
    </submittedName>
</protein>
<dbReference type="eggNOG" id="COG0438">
    <property type="taxonomic scope" value="Bacteria"/>
</dbReference>
<organism evidence="3">
    <name type="scientific">Chelativorans sp. (strain BNC1)</name>
    <dbReference type="NCBI Taxonomy" id="266779"/>
    <lineage>
        <taxon>Bacteria</taxon>
        <taxon>Pseudomonadati</taxon>
        <taxon>Pseudomonadota</taxon>
        <taxon>Alphaproteobacteria</taxon>
        <taxon>Hyphomicrobiales</taxon>
        <taxon>Phyllobacteriaceae</taxon>
        <taxon>Chelativorans</taxon>
    </lineage>
</organism>
<dbReference type="PANTHER" id="PTHR46401:SF2">
    <property type="entry name" value="GLYCOSYLTRANSFERASE WBBK-RELATED"/>
    <property type="match status" value="1"/>
</dbReference>
<dbReference type="Pfam" id="PF13579">
    <property type="entry name" value="Glyco_trans_4_4"/>
    <property type="match status" value="1"/>
</dbReference>
<feature type="domain" description="Glycosyltransferase subfamily 4-like N-terminal" evidence="2">
    <location>
        <begin position="25"/>
        <end position="193"/>
    </location>
</feature>